<evidence type="ECO:0000313" key="3">
    <source>
        <dbReference type="Proteomes" id="UP000648182"/>
    </source>
</evidence>
<dbReference type="EMBL" id="JACSPV010000007">
    <property type="protein sequence ID" value="MBD8004604.1"/>
    <property type="molecule type" value="Genomic_DNA"/>
</dbReference>
<name>A0ABR8VIL2_9BACI</name>
<reference evidence="2 3" key="1">
    <citation type="submission" date="2020-08" db="EMBL/GenBank/DDBJ databases">
        <title>A Genomic Blueprint of the Chicken Gut Microbiome.</title>
        <authorList>
            <person name="Gilroy R."/>
            <person name="Ravi A."/>
            <person name="Getino M."/>
            <person name="Pursley I."/>
            <person name="Horton D.L."/>
            <person name="Alikhan N.-F."/>
            <person name="Baker D."/>
            <person name="Gharbi K."/>
            <person name="Hall N."/>
            <person name="Watson M."/>
            <person name="Adriaenssens E.M."/>
            <person name="Foster-Nyarko E."/>
            <person name="Jarju S."/>
            <person name="Secka A."/>
            <person name="Antonio M."/>
            <person name="Oren A."/>
            <person name="Chaudhuri R."/>
            <person name="La Ragione R.M."/>
            <person name="Hildebrand F."/>
            <person name="Pallen M.J."/>
        </authorList>
    </citation>
    <scope>NUCLEOTIDE SEQUENCE [LARGE SCALE GENOMIC DNA]</scope>
    <source>
        <strain evidence="2 3">Sa1BUA2</strain>
    </source>
</reference>
<keyword evidence="3" id="KW-1185">Reference proteome</keyword>
<sequence>MSKEKKEKVINVENLVIHAQNVDFIRDRHREREVKERESHERNPWEFFLGRPRHTHTVDGEESTGRPE</sequence>
<evidence type="ECO:0000313" key="2">
    <source>
        <dbReference type="EMBL" id="MBD8004604.1"/>
    </source>
</evidence>
<dbReference type="Proteomes" id="UP000648182">
    <property type="component" value="Unassembled WGS sequence"/>
</dbReference>
<feature type="region of interest" description="Disordered" evidence="1">
    <location>
        <begin position="32"/>
        <end position="68"/>
    </location>
</feature>
<proteinExistence type="predicted"/>
<feature type="compositionally biased region" description="Basic and acidic residues" evidence="1">
    <location>
        <begin position="56"/>
        <end position="68"/>
    </location>
</feature>
<accession>A0ABR8VIL2</accession>
<dbReference type="RefSeq" id="WP_191810879.1">
    <property type="nucleotide sequence ID" value="NZ_JACSPV010000007.1"/>
</dbReference>
<organism evidence="2 3">
    <name type="scientific">Bacillus norwichensis</name>
    <dbReference type="NCBI Taxonomy" id="2762217"/>
    <lineage>
        <taxon>Bacteria</taxon>
        <taxon>Bacillati</taxon>
        <taxon>Bacillota</taxon>
        <taxon>Bacilli</taxon>
        <taxon>Bacillales</taxon>
        <taxon>Bacillaceae</taxon>
        <taxon>Bacillus</taxon>
    </lineage>
</organism>
<protein>
    <submittedName>
        <fullName evidence="2">Uncharacterized protein</fullName>
    </submittedName>
</protein>
<comment type="caution">
    <text evidence="2">The sequence shown here is derived from an EMBL/GenBank/DDBJ whole genome shotgun (WGS) entry which is preliminary data.</text>
</comment>
<feature type="compositionally biased region" description="Basic and acidic residues" evidence="1">
    <location>
        <begin position="32"/>
        <end position="44"/>
    </location>
</feature>
<gene>
    <name evidence="2" type="ORF">H9631_05875</name>
</gene>
<evidence type="ECO:0000256" key="1">
    <source>
        <dbReference type="SAM" id="MobiDB-lite"/>
    </source>
</evidence>